<reference evidence="1 2" key="1">
    <citation type="journal article" date="2022" name="Hortic Res">
        <title>A haplotype resolved chromosomal level avocado genome allows analysis of novel avocado genes.</title>
        <authorList>
            <person name="Nath O."/>
            <person name="Fletcher S.J."/>
            <person name="Hayward A."/>
            <person name="Shaw L.M."/>
            <person name="Masouleh A.K."/>
            <person name="Furtado A."/>
            <person name="Henry R.J."/>
            <person name="Mitter N."/>
        </authorList>
    </citation>
    <scope>NUCLEOTIDE SEQUENCE [LARGE SCALE GENOMIC DNA]</scope>
    <source>
        <strain evidence="2">cv. Hass</strain>
    </source>
</reference>
<sequence length="186" mass="21066">MQASNSFKRTFLKKFLVGLQQTNLASKNISLFERKNAIKLSSDIALASAGDGANWSRAIVTNASKQEKNKNLVKNILGEVQLDRFTKLQNKGSSLTCKRETCKRILRRSRLERRIRKRSPKRVAGSAVAKIMLKKRSRFLKCVVPGGELMDEFSLIDETIDYILSLRAQVDVMHRLANAFKHCIGK</sequence>
<comment type="caution">
    <text evidence="1">The sequence shown here is derived from an EMBL/GenBank/DDBJ whole genome shotgun (WGS) entry which is preliminary data.</text>
</comment>
<organism evidence="1 2">
    <name type="scientific">Persea americana</name>
    <name type="common">Avocado</name>
    <dbReference type="NCBI Taxonomy" id="3435"/>
    <lineage>
        <taxon>Eukaryota</taxon>
        <taxon>Viridiplantae</taxon>
        <taxon>Streptophyta</taxon>
        <taxon>Embryophyta</taxon>
        <taxon>Tracheophyta</taxon>
        <taxon>Spermatophyta</taxon>
        <taxon>Magnoliopsida</taxon>
        <taxon>Magnoliidae</taxon>
        <taxon>Laurales</taxon>
        <taxon>Lauraceae</taxon>
        <taxon>Persea</taxon>
    </lineage>
</organism>
<evidence type="ECO:0000313" key="1">
    <source>
        <dbReference type="EMBL" id="KAJ8634698.1"/>
    </source>
</evidence>
<proteinExistence type="predicted"/>
<accession>A0ACC2LN97</accession>
<protein>
    <submittedName>
        <fullName evidence="1">Uncharacterized protein</fullName>
    </submittedName>
</protein>
<gene>
    <name evidence="1" type="ORF">MRB53_008965</name>
</gene>
<evidence type="ECO:0000313" key="2">
    <source>
        <dbReference type="Proteomes" id="UP001234297"/>
    </source>
</evidence>
<keyword evidence="2" id="KW-1185">Reference proteome</keyword>
<dbReference type="Proteomes" id="UP001234297">
    <property type="component" value="Chromosome 3"/>
</dbReference>
<dbReference type="EMBL" id="CM056811">
    <property type="protein sequence ID" value="KAJ8634698.1"/>
    <property type="molecule type" value="Genomic_DNA"/>
</dbReference>
<name>A0ACC2LN97_PERAE</name>